<keyword evidence="6 14" id="KW-0812">Transmembrane</keyword>
<evidence type="ECO:0000259" key="17">
    <source>
        <dbReference type="PROSITE" id="PS51384"/>
    </source>
</evidence>
<gene>
    <name evidence="18" type="ORF">BCR44DRAFT_121657</name>
</gene>
<evidence type="ECO:0000256" key="7">
    <source>
        <dbReference type="ARBA" id="ARBA00022723"/>
    </source>
</evidence>
<comment type="cofactor">
    <cofactor evidence="2">
        <name>FAD</name>
        <dbReference type="ChEBI" id="CHEBI:57692"/>
    </cofactor>
</comment>
<dbReference type="STRING" id="765915.A0A1Y2I5J4"/>
<sequence>MIWSYSIVGSREITFHGSNRGTVTVNFFTGASAQRASVIELTGVLLAHAIMMFTAFGFLMPLAVAIARYLRTCEGWVMGHVGLQVLATLMAIIAGALSISVTQLGNSAHGVVGLCLYSLILLQLLIGFTNLRRLLFGSRSKWIKYIKLVHNNLGRFILAVAVFNIPLAINLVHPTNQSGSLGMPWWIAYFVVASLWLMFFGVMETKRILHAAKLKGAGGTGSLPRANVMGITKANTKQVAAEQIVIERDDLPLVSWRDVDEEVVKGKRWVVGNGFVYDIETWIFNHPGGQAVLYNVLGTDISSDFFNNSGYDMDLFTPWADRPDFDEAPPASQQDGAVMNRMSVVSAAPSDASGIYNRDVEADPRILKEDWKMIMRARNQHFHSPEAIGKLKKLVVAKLDVACQNQFTKDEYRRYALTSKELLSSAGADAEVYRLKFCLLFPNELYEEDPLFLFPGQAIELQLRVRGQFVSRYYTPCSGNMAVFDMIAKCLPDGVMSNVFRQTRPGELQWKIRGPFGSPLINIERPLPMHNGCWDEVLCIGVGSGMTPHLQMLSWYFMQTTFSLRPAADNVPTKASELAVKRSHKVFLRHPLQNGWVFATNADTAQDGIIHLSKLTPWIGRQAKVTVVNAARNIASLIGTDMLEAVRAAYPDQLSLEYVLTREAPSPATANGGQVRYHTCRVDRQFLASLLERKKWIQQGESGRSQRVVLCGPEKFMQLTYTTLVELGVPEDDVISLPAHSYLVNPHWSWTPIKYTGSQSGNKSSASSTTTTGTRPARIDSLPPAGQYKSSDANSTSSSFSSMSSSRTAVPPSAGGAGYDGGDSFFHGGGEAGGGEFMSETEYAAALPPSLPVRVDPRNNEPQWFFLPQETIPRQSSMDRRQ</sequence>
<dbReference type="InterPro" id="IPR039261">
    <property type="entry name" value="FNR_nucleotide-bd"/>
</dbReference>
<feature type="transmembrane region" description="Helical" evidence="14">
    <location>
        <begin position="45"/>
        <end position="69"/>
    </location>
</feature>
<keyword evidence="8" id="KW-0249">Electron transport</keyword>
<evidence type="ECO:0000313" key="19">
    <source>
        <dbReference type="Proteomes" id="UP000193411"/>
    </source>
</evidence>
<dbReference type="Pfam" id="PF00173">
    <property type="entry name" value="Cyt-b5"/>
    <property type="match status" value="1"/>
</dbReference>
<evidence type="ECO:0000256" key="6">
    <source>
        <dbReference type="ARBA" id="ARBA00022692"/>
    </source>
</evidence>
<dbReference type="Gene3D" id="3.10.120.10">
    <property type="entry name" value="Cytochrome b5-like heme/steroid binding domain"/>
    <property type="match status" value="1"/>
</dbReference>
<dbReference type="SUPFAM" id="SSF55856">
    <property type="entry name" value="Cytochrome b5-like heme/steroid binding domain"/>
    <property type="match status" value="1"/>
</dbReference>
<dbReference type="CDD" id="cd08760">
    <property type="entry name" value="Cyt_b561_FRRS1_like"/>
    <property type="match status" value="1"/>
</dbReference>
<evidence type="ECO:0000256" key="2">
    <source>
        <dbReference type="ARBA" id="ARBA00001974"/>
    </source>
</evidence>
<dbReference type="Gene3D" id="3.40.50.80">
    <property type="entry name" value="Nucleotide-binding domain of ferredoxin-NADP reductase (FNR) module"/>
    <property type="match status" value="1"/>
</dbReference>
<evidence type="ECO:0000256" key="8">
    <source>
        <dbReference type="ARBA" id="ARBA00022982"/>
    </source>
</evidence>
<keyword evidence="10" id="KW-0560">Oxidoreductase</keyword>
<feature type="compositionally biased region" description="Low complexity" evidence="13">
    <location>
        <begin position="757"/>
        <end position="774"/>
    </location>
</feature>
<keyword evidence="7" id="KW-0479">Metal-binding</keyword>
<keyword evidence="12 14" id="KW-0472">Membrane</keyword>
<keyword evidence="11" id="KW-0408">Iron</keyword>
<dbReference type="AlphaFoldDB" id="A0A1Y2I5J4"/>
<dbReference type="InterPro" id="IPR006593">
    <property type="entry name" value="Cyt_b561/ferric_Rdtase_TM"/>
</dbReference>
<dbReference type="PANTHER" id="PTHR15422">
    <property type="entry name" value="OS05G0565100 PROTEIN"/>
    <property type="match status" value="1"/>
</dbReference>
<dbReference type="SUPFAM" id="SSF63380">
    <property type="entry name" value="Riboflavin synthase domain-like"/>
    <property type="match status" value="1"/>
</dbReference>
<evidence type="ECO:0000256" key="3">
    <source>
        <dbReference type="ARBA" id="ARBA00004141"/>
    </source>
</evidence>
<feature type="transmembrane region" description="Helical" evidence="14">
    <location>
        <begin position="81"/>
        <end position="101"/>
    </location>
</feature>
<comment type="caution">
    <text evidence="18">The sequence shown here is derived from an EMBL/GenBank/DDBJ whole genome shotgun (WGS) entry which is preliminary data.</text>
</comment>
<dbReference type="SUPFAM" id="SSF52343">
    <property type="entry name" value="Ferredoxin reductase-like, C-terminal NADP-linked domain"/>
    <property type="match status" value="1"/>
</dbReference>
<dbReference type="GO" id="GO:0140575">
    <property type="term" value="F:transmembrane monodehydroascorbate reductase activity"/>
    <property type="evidence" value="ECO:0007669"/>
    <property type="project" value="InterPro"/>
</dbReference>
<evidence type="ECO:0000256" key="11">
    <source>
        <dbReference type="ARBA" id="ARBA00023004"/>
    </source>
</evidence>
<dbReference type="PROSITE" id="PS50255">
    <property type="entry name" value="CYTOCHROME_B5_2"/>
    <property type="match status" value="1"/>
</dbReference>
<comment type="subcellular location">
    <subcellularLocation>
        <location evidence="3">Membrane</location>
        <topology evidence="3">Multi-pass membrane protein</topology>
    </subcellularLocation>
</comment>
<comment type="cofactor">
    <cofactor evidence="1">
        <name>heme b</name>
        <dbReference type="ChEBI" id="CHEBI:60344"/>
    </cofactor>
</comment>
<name>A0A1Y2I5J4_9FUNG</name>
<dbReference type="GO" id="GO:0016020">
    <property type="term" value="C:membrane"/>
    <property type="evidence" value="ECO:0007669"/>
    <property type="project" value="UniProtKB-SubCell"/>
</dbReference>
<evidence type="ECO:0000256" key="5">
    <source>
        <dbReference type="ARBA" id="ARBA00022617"/>
    </source>
</evidence>
<evidence type="ECO:0000256" key="10">
    <source>
        <dbReference type="ARBA" id="ARBA00023002"/>
    </source>
</evidence>
<dbReference type="Pfam" id="PF03188">
    <property type="entry name" value="Cytochrom_B561"/>
    <property type="match status" value="1"/>
</dbReference>
<organism evidence="18 19">
    <name type="scientific">Catenaria anguillulae PL171</name>
    <dbReference type="NCBI Taxonomy" id="765915"/>
    <lineage>
        <taxon>Eukaryota</taxon>
        <taxon>Fungi</taxon>
        <taxon>Fungi incertae sedis</taxon>
        <taxon>Blastocladiomycota</taxon>
        <taxon>Blastocladiomycetes</taxon>
        <taxon>Blastocladiales</taxon>
        <taxon>Catenariaceae</taxon>
        <taxon>Catenaria</taxon>
    </lineage>
</organism>
<evidence type="ECO:0008006" key="20">
    <source>
        <dbReference type="Google" id="ProtNLM"/>
    </source>
</evidence>
<dbReference type="Gene3D" id="2.40.30.10">
    <property type="entry name" value="Translation factors"/>
    <property type="match status" value="1"/>
</dbReference>
<keyword evidence="5" id="KW-0349">Heme</keyword>
<dbReference type="Gene3D" id="1.20.120.1770">
    <property type="match status" value="1"/>
</dbReference>
<dbReference type="Proteomes" id="UP000193411">
    <property type="component" value="Unassembled WGS sequence"/>
</dbReference>
<feature type="transmembrane region" description="Helical" evidence="14">
    <location>
        <begin position="107"/>
        <end position="131"/>
    </location>
</feature>
<evidence type="ECO:0000256" key="13">
    <source>
        <dbReference type="SAM" id="MobiDB-lite"/>
    </source>
</evidence>
<keyword evidence="9 14" id="KW-1133">Transmembrane helix</keyword>
<dbReference type="PROSITE" id="PS51384">
    <property type="entry name" value="FAD_FR"/>
    <property type="match status" value="1"/>
</dbReference>
<proteinExistence type="predicted"/>
<feature type="domain" description="Cytochrome b5 heme-binding" evidence="15">
    <location>
        <begin position="251"/>
        <end position="305"/>
    </location>
</feature>
<dbReference type="InterPro" id="IPR001199">
    <property type="entry name" value="Cyt_B5-like_heme/steroid-bd"/>
</dbReference>
<dbReference type="OrthoDB" id="823504at2759"/>
<evidence type="ECO:0000256" key="9">
    <source>
        <dbReference type="ARBA" id="ARBA00022989"/>
    </source>
</evidence>
<dbReference type="InterPro" id="IPR017927">
    <property type="entry name" value="FAD-bd_FR_type"/>
</dbReference>
<evidence type="ECO:0000256" key="1">
    <source>
        <dbReference type="ARBA" id="ARBA00001970"/>
    </source>
</evidence>
<evidence type="ECO:0000256" key="4">
    <source>
        <dbReference type="ARBA" id="ARBA00022448"/>
    </source>
</evidence>
<evidence type="ECO:0000256" key="12">
    <source>
        <dbReference type="ARBA" id="ARBA00023136"/>
    </source>
</evidence>
<dbReference type="GO" id="GO:0020037">
    <property type="term" value="F:heme binding"/>
    <property type="evidence" value="ECO:0007669"/>
    <property type="project" value="TreeGrafter"/>
</dbReference>
<feature type="domain" description="FAD-binding FR-type" evidence="17">
    <location>
        <begin position="410"/>
        <end position="522"/>
    </location>
</feature>
<protein>
    <recommendedName>
        <fullName evidence="20">Cytochrome b5 heme-binding domain-containing protein</fullName>
    </recommendedName>
</protein>
<reference evidence="18 19" key="1">
    <citation type="submission" date="2016-07" db="EMBL/GenBank/DDBJ databases">
        <title>Pervasive Adenine N6-methylation of Active Genes in Fungi.</title>
        <authorList>
            <consortium name="DOE Joint Genome Institute"/>
            <person name="Mondo S.J."/>
            <person name="Dannebaum R.O."/>
            <person name="Kuo R.C."/>
            <person name="Labutti K."/>
            <person name="Haridas S."/>
            <person name="Kuo A."/>
            <person name="Salamov A."/>
            <person name="Ahrendt S.R."/>
            <person name="Lipzen A."/>
            <person name="Sullivan W."/>
            <person name="Andreopoulos W.B."/>
            <person name="Clum A."/>
            <person name="Lindquist E."/>
            <person name="Daum C."/>
            <person name="Ramamoorthy G.K."/>
            <person name="Gryganskyi A."/>
            <person name="Culley D."/>
            <person name="Magnuson J.K."/>
            <person name="James T.Y."/>
            <person name="O'Malley M.A."/>
            <person name="Stajich J.E."/>
            <person name="Spatafora J.W."/>
            <person name="Visel A."/>
            <person name="Grigoriev I.V."/>
        </authorList>
    </citation>
    <scope>NUCLEOTIDE SEQUENCE [LARGE SCALE GENOMIC DNA]</scope>
    <source>
        <strain evidence="18 19">PL171</strain>
    </source>
</reference>
<keyword evidence="4" id="KW-0813">Transport</keyword>
<dbReference type="GO" id="GO:0046872">
    <property type="term" value="F:metal ion binding"/>
    <property type="evidence" value="ECO:0007669"/>
    <property type="project" value="UniProtKB-KW"/>
</dbReference>
<keyword evidence="19" id="KW-1185">Reference proteome</keyword>
<feature type="transmembrane region" description="Helical" evidence="14">
    <location>
        <begin position="152"/>
        <end position="173"/>
    </location>
</feature>
<dbReference type="InterPro" id="IPR017938">
    <property type="entry name" value="Riboflavin_synthase-like_b-brl"/>
</dbReference>
<accession>A0A1Y2I5J4</accession>
<dbReference type="PROSITE" id="PS50939">
    <property type="entry name" value="CYTOCHROME_B561"/>
    <property type="match status" value="1"/>
</dbReference>
<dbReference type="EMBL" id="MCFL01000001">
    <property type="protein sequence ID" value="ORZ41321.1"/>
    <property type="molecule type" value="Genomic_DNA"/>
</dbReference>
<evidence type="ECO:0000313" key="18">
    <source>
        <dbReference type="EMBL" id="ORZ41321.1"/>
    </source>
</evidence>
<dbReference type="SMART" id="SM00665">
    <property type="entry name" value="B561"/>
    <property type="match status" value="1"/>
</dbReference>
<feature type="compositionally biased region" description="Gly residues" evidence="13">
    <location>
        <begin position="815"/>
        <end position="836"/>
    </location>
</feature>
<dbReference type="Pfam" id="PF00970">
    <property type="entry name" value="FAD_binding_6"/>
    <property type="match status" value="1"/>
</dbReference>
<dbReference type="PANTHER" id="PTHR15422:SF24">
    <property type="entry name" value="DOMON RELATED DOMAIN-CONTAINING PROTEIN"/>
    <property type="match status" value="1"/>
</dbReference>
<feature type="domain" description="Cytochrome b561" evidence="16">
    <location>
        <begin position="9"/>
        <end position="209"/>
    </location>
</feature>
<feature type="region of interest" description="Disordered" evidence="13">
    <location>
        <begin position="757"/>
        <end position="882"/>
    </location>
</feature>
<feature type="transmembrane region" description="Helical" evidence="14">
    <location>
        <begin position="185"/>
        <end position="203"/>
    </location>
</feature>
<dbReference type="InterPro" id="IPR045150">
    <property type="entry name" value="CYB561D1/2"/>
</dbReference>
<evidence type="ECO:0000259" key="15">
    <source>
        <dbReference type="PROSITE" id="PS50255"/>
    </source>
</evidence>
<dbReference type="InterPro" id="IPR008333">
    <property type="entry name" value="Cbr1-like_FAD-bd_dom"/>
</dbReference>
<evidence type="ECO:0000256" key="14">
    <source>
        <dbReference type="SAM" id="Phobius"/>
    </source>
</evidence>
<feature type="compositionally biased region" description="Low complexity" evidence="13">
    <location>
        <begin position="790"/>
        <end position="814"/>
    </location>
</feature>
<evidence type="ECO:0000259" key="16">
    <source>
        <dbReference type="PROSITE" id="PS50939"/>
    </source>
</evidence>
<dbReference type="InterPro" id="IPR036400">
    <property type="entry name" value="Cyt_B5-like_heme/steroid_sf"/>
</dbReference>